<dbReference type="Gene3D" id="3.40.395.10">
    <property type="entry name" value="Adenoviral Proteinase, Chain A"/>
    <property type="match status" value="1"/>
</dbReference>
<comment type="caution">
    <text evidence="1">The sequence shown here is derived from an EMBL/GenBank/DDBJ whole genome shotgun (WGS) entry which is preliminary data.</text>
</comment>
<evidence type="ECO:0000313" key="1">
    <source>
        <dbReference type="EMBL" id="KAG2091665.1"/>
    </source>
</evidence>
<accession>A0A9P7EUM6</accession>
<dbReference type="InterPro" id="IPR038765">
    <property type="entry name" value="Papain-like_cys_pep_sf"/>
</dbReference>
<dbReference type="RefSeq" id="XP_041286625.1">
    <property type="nucleotide sequence ID" value="XM_041443755.1"/>
</dbReference>
<protein>
    <recommendedName>
        <fullName evidence="3">Ubiquitin-like protease family profile domain-containing protein</fullName>
    </recommendedName>
</protein>
<dbReference type="InterPro" id="IPR040521">
    <property type="entry name" value="KDZ"/>
</dbReference>
<dbReference type="PANTHER" id="PTHR33096:SF1">
    <property type="entry name" value="CXC1-LIKE CYSTEINE CLUSTER ASSOCIATED WITH KDZ TRANSPOSASES DOMAIN-CONTAINING PROTEIN"/>
    <property type="match status" value="1"/>
</dbReference>
<evidence type="ECO:0008006" key="3">
    <source>
        <dbReference type="Google" id="ProtNLM"/>
    </source>
</evidence>
<name>A0A9P7EUM6_9AGAM</name>
<evidence type="ECO:0000313" key="2">
    <source>
        <dbReference type="Proteomes" id="UP000823399"/>
    </source>
</evidence>
<keyword evidence="2" id="KW-1185">Reference proteome</keyword>
<dbReference type="EMBL" id="JABBWM010000095">
    <property type="protein sequence ID" value="KAG2091665.1"/>
    <property type="molecule type" value="Genomic_DNA"/>
</dbReference>
<dbReference type="AlphaFoldDB" id="A0A9P7EUM6"/>
<dbReference type="SUPFAM" id="SSF54001">
    <property type="entry name" value="Cysteine proteinases"/>
    <property type="match status" value="1"/>
</dbReference>
<dbReference type="GeneID" id="64706014"/>
<gene>
    <name evidence="1" type="ORF">F5147DRAFT_822979</name>
</gene>
<dbReference type="OrthoDB" id="3253684at2759"/>
<dbReference type="Pfam" id="PF18758">
    <property type="entry name" value="KDZ"/>
    <property type="match status" value="1"/>
</dbReference>
<reference evidence="1" key="1">
    <citation type="journal article" date="2020" name="New Phytol.">
        <title>Comparative genomics reveals dynamic genome evolution in host specialist ectomycorrhizal fungi.</title>
        <authorList>
            <person name="Lofgren L.A."/>
            <person name="Nguyen N.H."/>
            <person name="Vilgalys R."/>
            <person name="Ruytinx J."/>
            <person name="Liao H.L."/>
            <person name="Branco S."/>
            <person name="Kuo A."/>
            <person name="LaButti K."/>
            <person name="Lipzen A."/>
            <person name="Andreopoulos W."/>
            <person name="Pangilinan J."/>
            <person name="Riley R."/>
            <person name="Hundley H."/>
            <person name="Na H."/>
            <person name="Barry K."/>
            <person name="Grigoriev I.V."/>
            <person name="Stajich J.E."/>
            <person name="Kennedy P.G."/>
        </authorList>
    </citation>
    <scope>NUCLEOTIDE SEQUENCE</scope>
    <source>
        <strain evidence="1">FC423</strain>
    </source>
</reference>
<organism evidence="1 2">
    <name type="scientific">Suillus discolor</name>
    <dbReference type="NCBI Taxonomy" id="1912936"/>
    <lineage>
        <taxon>Eukaryota</taxon>
        <taxon>Fungi</taxon>
        <taxon>Dikarya</taxon>
        <taxon>Basidiomycota</taxon>
        <taxon>Agaricomycotina</taxon>
        <taxon>Agaricomycetes</taxon>
        <taxon>Agaricomycetidae</taxon>
        <taxon>Boletales</taxon>
        <taxon>Suillineae</taxon>
        <taxon>Suillaceae</taxon>
        <taxon>Suillus</taxon>
    </lineage>
</organism>
<dbReference type="PANTHER" id="PTHR33096">
    <property type="entry name" value="CXC2 DOMAIN-CONTAINING PROTEIN"/>
    <property type="match status" value="1"/>
</dbReference>
<sequence length="1199" mass="135065">MPGYLALPLRHGDLRTSIYFLPSSLWLHAQILVQPSPQRLGWVFSLSCQSMETKEQTQNPDAKLATLLAGKLNSEQTTTCQLDMLPTAVSSEENMPADACEDLFLFEDEVPPLTEPQDSIPPLNTSEFIPNRRILPDIAAARLYDTWKILIPTLVDVQLEYTQRTVGKFVERPPTILSACHSQKCAQKRTTMIGLFFDGFTTLDILSCRCATAPQVLVLHSLFPTSPSQPCMAVSTELLTFYRTLFERSCDAVNALASALHTHYIRRGFRMTNAKGEFIQEPFWQSLGQAILWFDVLQVELESQLECAVQASRDLVDASRDPPEHPASYAPTVDVVPRERCATILLQRCPACFGGVSFGRQLEEGGDIHVATDGNFHHRHRRSAGDSPHFYDPSYFLPKAQVDDIGRHIDRSRKSALKPHAPLVPHEAIDLCENSYEAADGKKQKAAMDSFDDTGVMALICRHNIPLFFANIDTPGEQQKYAVALIDHLFVLLPRSATVVTLYDVGCVLSRSLSQYNILPEAVTKRLRFATTAMHAYGHEWSCQLVHNPRICKGLGLSDGEGTERLWSRFIRLIGIQRSSSRQSAAIGLEMRADLSDWIRHCLKRGIHEQGTAAQTTLSECDATIEDLRHQWALQRQSQLSIRAHAPARLKKELDTVFALQGDLDASDKALQATSEVITKGNVSQRTLDAIESLERSHQCLMDKVDVLYASLNVHDKFPELEGINIKFVWTLLLARDLKINIQKHAIGSFFEWDKLDHAVGGTQQALGMKLHQQTQKAISKRQPALLAALRKFNGYCERLEELYEPGCGIPLPMPLPTKLNELRNDQTLMEDIWITPSVGEVPRWLDDQDIRDGICAMLKRDRCIEEQRRLGLEADNLCRWFGDELAAIELTLQLPENIRFSILLRQRQEHLQHLQIRWSNPLASSLRFESRAKHAESLVMRILGASKDTALHWIPQTSISCATTLEEGKEEGEEDPEVIAASFDDPPPEHIAFADIINVDTPDSEDEEDINIAIEPHALITWHTPERVIVDPVPPMNDTTVIVPGVITTRVRPPRDAFPHQIFEPKDIKILALPTALLNDSLINGCAALLYSESLQASPAVAQYAILSTHDLPRIRYNASDDVLWCNISWTCYWAKDVWIIPIHRPSIIGHWVLCIVHLQSKELHLFDSFAEQRPWKSDVRVSTIVVPLLSFIQTQYI</sequence>
<dbReference type="Proteomes" id="UP000823399">
    <property type="component" value="Unassembled WGS sequence"/>
</dbReference>
<proteinExistence type="predicted"/>